<evidence type="ECO:0000256" key="1">
    <source>
        <dbReference type="SAM" id="MobiDB-lite"/>
    </source>
</evidence>
<gene>
    <name evidence="2" type="ORF">QCN29_06085</name>
</gene>
<proteinExistence type="predicted"/>
<accession>A0ABT6HHX9</accession>
<feature type="region of interest" description="Disordered" evidence="1">
    <location>
        <begin position="1"/>
        <end position="20"/>
    </location>
</feature>
<comment type="caution">
    <text evidence="2">The sequence shown here is derived from an EMBL/GenBank/DDBJ whole genome shotgun (WGS) entry which is preliminary data.</text>
</comment>
<dbReference type="EMBL" id="JARWBG010000004">
    <property type="protein sequence ID" value="MDH2388361.1"/>
    <property type="molecule type" value="Genomic_DNA"/>
</dbReference>
<evidence type="ECO:0000313" key="2">
    <source>
        <dbReference type="EMBL" id="MDH2388361.1"/>
    </source>
</evidence>
<reference evidence="2 3" key="1">
    <citation type="submission" date="2023-04" db="EMBL/GenBank/DDBJ databases">
        <title>Streptomyces chengmaiensis sp. nov. isolated from the stem of mangrove plant in Hainan.</title>
        <authorList>
            <person name="Huang X."/>
            <person name="Zhou S."/>
            <person name="Chu X."/>
            <person name="Xie Y."/>
            <person name="Lin Y."/>
        </authorList>
    </citation>
    <scope>NUCLEOTIDE SEQUENCE [LARGE SCALE GENOMIC DNA]</scope>
    <source>
        <strain evidence="2 3">HNM0663</strain>
    </source>
</reference>
<name>A0ABT6HHX9_9ACTN</name>
<evidence type="ECO:0008006" key="4">
    <source>
        <dbReference type="Google" id="ProtNLM"/>
    </source>
</evidence>
<protein>
    <recommendedName>
        <fullName evidence="4">Lipoprotein</fullName>
    </recommendedName>
</protein>
<organism evidence="2 3">
    <name type="scientific">Streptomyces chengmaiensis</name>
    <dbReference type="NCBI Taxonomy" id="3040919"/>
    <lineage>
        <taxon>Bacteria</taxon>
        <taxon>Bacillati</taxon>
        <taxon>Actinomycetota</taxon>
        <taxon>Actinomycetes</taxon>
        <taxon>Kitasatosporales</taxon>
        <taxon>Streptomycetaceae</taxon>
        <taxon>Streptomyces</taxon>
    </lineage>
</organism>
<evidence type="ECO:0000313" key="3">
    <source>
        <dbReference type="Proteomes" id="UP001223144"/>
    </source>
</evidence>
<keyword evidence="3" id="KW-1185">Reference proteome</keyword>
<sequence length="202" mass="22076">MTSGCASTPGGVRPPDVPAAERAGDDLLKSAQHTLVTRCLQDRGLTLERKASAAEDRRLQAALFGSGPSELSLTLPTGHTVTAHTDGCLADARRTLYGDDERSWFTAEVTVNNLRAEAGARMNEDPDFQEALARRNRCTAAARTAAAERCAREEAELAEVRSRLEPELLAEVRTLRDKELTAYRQLRNRALHRALDVVPARS</sequence>
<dbReference type="Proteomes" id="UP001223144">
    <property type="component" value="Unassembled WGS sequence"/>
</dbReference>